<feature type="DNA-binding region" description="Homeobox" evidence="4">
    <location>
        <begin position="20"/>
        <end position="79"/>
    </location>
</feature>
<feature type="compositionally biased region" description="Acidic residues" evidence="6">
    <location>
        <begin position="834"/>
        <end position="861"/>
    </location>
</feature>
<dbReference type="PANTHER" id="PTHR36968:SF5">
    <property type="entry name" value="HOMEOBOX-DDT DOMAIN PROTEIN RLT2"/>
    <property type="match status" value="1"/>
</dbReference>
<dbReference type="GO" id="GO:0010228">
    <property type="term" value="P:vegetative to reproductive phase transition of meristem"/>
    <property type="evidence" value="ECO:0007669"/>
    <property type="project" value="EnsemblPlants"/>
</dbReference>
<evidence type="ECO:0000259" key="7">
    <source>
        <dbReference type="PROSITE" id="PS50071"/>
    </source>
</evidence>
<keyword evidence="11" id="KW-1185">Reference proteome</keyword>
<evidence type="ECO:0000256" key="5">
    <source>
        <dbReference type="RuleBase" id="RU000682"/>
    </source>
</evidence>
<dbReference type="GO" id="GO:0031010">
    <property type="term" value="C:ISWI-type complex"/>
    <property type="evidence" value="ECO:0007669"/>
    <property type="project" value="EnsemblPlants"/>
</dbReference>
<evidence type="ECO:0000259" key="8">
    <source>
        <dbReference type="PROSITE" id="PS50827"/>
    </source>
</evidence>
<dbReference type="InterPro" id="IPR001356">
    <property type="entry name" value="HD"/>
</dbReference>
<evidence type="ECO:0008006" key="12">
    <source>
        <dbReference type="Google" id="ProtNLM"/>
    </source>
</evidence>
<dbReference type="InterPro" id="IPR028941">
    <property type="entry name" value="WHIM2_dom"/>
</dbReference>
<dbReference type="InterPro" id="IPR028942">
    <property type="entry name" value="WHIM1_dom"/>
</dbReference>
<evidence type="ECO:0000313" key="10">
    <source>
        <dbReference type="EnsemblPlants" id="Kaladp0053s0276.1.v1.1"/>
    </source>
</evidence>
<accession>A0A7N0U388</accession>
<dbReference type="InterPro" id="IPR007759">
    <property type="entry name" value="Asxl_HARE-HTH"/>
</dbReference>
<feature type="domain" description="HTH HARE-type" evidence="9">
    <location>
        <begin position="737"/>
        <end position="806"/>
    </location>
</feature>
<evidence type="ECO:0000256" key="3">
    <source>
        <dbReference type="ARBA" id="ARBA00023242"/>
    </source>
</evidence>
<dbReference type="Gene3D" id="1.10.10.60">
    <property type="entry name" value="Homeodomain-like"/>
    <property type="match status" value="1"/>
</dbReference>
<feature type="compositionally biased region" description="Acidic residues" evidence="6">
    <location>
        <begin position="1705"/>
        <end position="1714"/>
    </location>
</feature>
<proteinExistence type="predicted"/>
<feature type="compositionally biased region" description="Basic residues" evidence="6">
    <location>
        <begin position="1589"/>
        <end position="1600"/>
    </location>
</feature>
<dbReference type="EnsemblPlants" id="Kaladp0053s0276.1.v1.1">
    <property type="protein sequence ID" value="Kaladp0053s0276.1.v1.1"/>
    <property type="gene ID" value="Kaladp0053s0276.v1.1"/>
</dbReference>
<feature type="compositionally biased region" description="Polar residues" evidence="6">
    <location>
        <begin position="880"/>
        <end position="889"/>
    </location>
</feature>
<feature type="region of interest" description="Disordered" evidence="6">
    <location>
        <begin position="833"/>
        <end position="904"/>
    </location>
</feature>
<dbReference type="GO" id="GO:0045892">
    <property type="term" value="P:negative regulation of DNA-templated transcription"/>
    <property type="evidence" value="ECO:0007669"/>
    <property type="project" value="EnsemblPlants"/>
</dbReference>
<dbReference type="GO" id="GO:0006357">
    <property type="term" value="P:regulation of transcription by RNA polymerase II"/>
    <property type="evidence" value="ECO:0007669"/>
    <property type="project" value="InterPro"/>
</dbReference>
<dbReference type="GO" id="GO:0000976">
    <property type="term" value="F:transcription cis-regulatory region binding"/>
    <property type="evidence" value="ECO:0007669"/>
    <property type="project" value="EnsemblPlants"/>
</dbReference>
<evidence type="ECO:0000256" key="4">
    <source>
        <dbReference type="PROSITE-ProRule" id="PRU00108"/>
    </source>
</evidence>
<evidence type="ECO:0000313" key="11">
    <source>
        <dbReference type="Proteomes" id="UP000594263"/>
    </source>
</evidence>
<evidence type="ECO:0000256" key="2">
    <source>
        <dbReference type="ARBA" id="ARBA00023163"/>
    </source>
</evidence>
<dbReference type="SMART" id="SM00571">
    <property type="entry name" value="DDT"/>
    <property type="match status" value="1"/>
</dbReference>
<dbReference type="Pfam" id="PF15612">
    <property type="entry name" value="WHIM1"/>
    <property type="match status" value="1"/>
</dbReference>
<organism evidence="10 11">
    <name type="scientific">Kalanchoe fedtschenkoi</name>
    <name type="common">Lavender scallops</name>
    <name type="synonym">South American air plant</name>
    <dbReference type="NCBI Taxonomy" id="63787"/>
    <lineage>
        <taxon>Eukaryota</taxon>
        <taxon>Viridiplantae</taxon>
        <taxon>Streptophyta</taxon>
        <taxon>Embryophyta</taxon>
        <taxon>Tracheophyta</taxon>
        <taxon>Spermatophyta</taxon>
        <taxon>Magnoliopsida</taxon>
        <taxon>eudicotyledons</taxon>
        <taxon>Gunneridae</taxon>
        <taxon>Pentapetalae</taxon>
        <taxon>Saxifragales</taxon>
        <taxon>Crassulaceae</taxon>
        <taxon>Kalanchoe</taxon>
    </lineage>
</organism>
<feature type="compositionally biased region" description="Polar residues" evidence="6">
    <location>
        <begin position="1750"/>
        <end position="1760"/>
    </location>
</feature>
<reference evidence="10" key="1">
    <citation type="submission" date="2021-01" db="UniProtKB">
        <authorList>
            <consortium name="EnsemblPlants"/>
        </authorList>
    </citation>
    <scope>IDENTIFICATION</scope>
</reference>
<dbReference type="InterPro" id="IPR009057">
    <property type="entry name" value="Homeodomain-like_sf"/>
</dbReference>
<comment type="subcellular location">
    <subcellularLocation>
        <location evidence="1 4 5">Nucleus</location>
    </subcellularLocation>
</comment>
<dbReference type="PROSITE" id="PS51913">
    <property type="entry name" value="HTH_HARE"/>
    <property type="match status" value="1"/>
</dbReference>
<evidence type="ECO:0000256" key="1">
    <source>
        <dbReference type="ARBA" id="ARBA00004123"/>
    </source>
</evidence>
<dbReference type="SUPFAM" id="SSF46689">
    <property type="entry name" value="Homeodomain-like"/>
    <property type="match status" value="1"/>
</dbReference>
<dbReference type="InterPro" id="IPR018501">
    <property type="entry name" value="DDT_dom"/>
</dbReference>
<protein>
    <recommendedName>
        <fullName evidence="12">Homeobox-DDT domain protein RLT2</fullName>
    </recommendedName>
</protein>
<dbReference type="Pfam" id="PF15613">
    <property type="entry name" value="WSD"/>
    <property type="match status" value="1"/>
</dbReference>
<feature type="region of interest" description="Disordered" evidence="6">
    <location>
        <begin position="78"/>
        <end position="108"/>
    </location>
</feature>
<dbReference type="Gramene" id="Kaladp0053s0276.1.v1.1">
    <property type="protein sequence ID" value="Kaladp0053s0276.1.v1.1"/>
    <property type="gene ID" value="Kaladp0053s0276.v1.1"/>
</dbReference>
<evidence type="ECO:0000256" key="6">
    <source>
        <dbReference type="SAM" id="MobiDB-lite"/>
    </source>
</evidence>
<dbReference type="OMA" id="RYYEMTH"/>
<feature type="domain" description="DDT" evidence="8">
    <location>
        <begin position="556"/>
        <end position="615"/>
    </location>
</feature>
<dbReference type="Pfam" id="PF00046">
    <property type="entry name" value="Homeodomain"/>
    <property type="match status" value="1"/>
</dbReference>
<keyword evidence="4 5" id="KW-0371">Homeobox</keyword>
<feature type="compositionally biased region" description="Basic and acidic residues" evidence="6">
    <location>
        <begin position="1"/>
        <end position="11"/>
    </location>
</feature>
<evidence type="ECO:0000259" key="9">
    <source>
        <dbReference type="PROSITE" id="PS51913"/>
    </source>
</evidence>
<feature type="region of interest" description="Disordered" evidence="6">
    <location>
        <begin position="399"/>
        <end position="421"/>
    </location>
</feature>
<feature type="region of interest" description="Disordered" evidence="6">
    <location>
        <begin position="1515"/>
        <end position="1600"/>
    </location>
</feature>
<dbReference type="Pfam" id="PF05066">
    <property type="entry name" value="HARE-HTH"/>
    <property type="match status" value="1"/>
</dbReference>
<dbReference type="InterPro" id="IPR044977">
    <property type="entry name" value="RLT1-3"/>
</dbReference>
<dbReference type="SMART" id="SM00389">
    <property type="entry name" value="HOX"/>
    <property type="match status" value="1"/>
</dbReference>
<dbReference type="PROSITE" id="PS50827">
    <property type="entry name" value="DDT"/>
    <property type="match status" value="1"/>
</dbReference>
<name>A0A7N0U388_KALFE</name>
<dbReference type="Pfam" id="PF02791">
    <property type="entry name" value="DDT"/>
    <property type="match status" value="1"/>
</dbReference>
<feature type="region of interest" description="Disordered" evidence="6">
    <location>
        <begin position="1"/>
        <end position="25"/>
    </location>
</feature>
<keyword evidence="2" id="KW-0804">Transcription</keyword>
<feature type="region of interest" description="Disordered" evidence="6">
    <location>
        <begin position="1692"/>
        <end position="1760"/>
    </location>
</feature>
<dbReference type="PROSITE" id="PS50071">
    <property type="entry name" value="HOMEOBOX_2"/>
    <property type="match status" value="1"/>
</dbReference>
<feature type="domain" description="Homeobox" evidence="7">
    <location>
        <begin position="18"/>
        <end position="78"/>
    </location>
</feature>
<sequence>MEEVIEEKKEQMSTPQDGDSKSKRKMKTAFQLELLEKTYAVETYPSEAVRADLSVKLGLSDRQLQMWFCHRRLKDKKTPALTTKRQKKDSPGDGAAGTSYSGVGDELAASSEAGGEHFPVIGLGSGATTFGHGRAVPRNCGVALARIGSDLPPVKRYYETPEAVREMRAIAFVEAQLGEPLREDGPILGMDFDPLPPDAFGAPLGTGEQQKHSGRSYDMKIFDRTDFKLPKAASGTLHEYQFLPEQPTMRAETYERGNPSHYYVSPPDAPSLRTSSLSAGRIMHGAEFPIGYGFQNQIPSVHFLHQQVRTGHLASSAAGEYETVPRKSSLPNLVDPLFGTPPVNMLETPLLSSDRRLAVEEGASRLERKRKSDEARIAKELEANEKRIRKELEKQDLLRRKKEEQMKKDMERQDRERRKEEERILREKQREEERFQKEQRRELERREKFLQKESMRAEKLRQKEELRREREAARLKAANDRAIARRIAKESMELIEDERLELMELAASMKGLPSLLSLDYETLQSLETYRDMLPVFPPKTIKLKKPFAFPPWADSDENVGNLLMAWKFLQTFADILGLWPFSLDEFLQAFHDYDPRLLGEIHIAILKCIIKDIEDVARTPSTGLGSNQYSATIPGGGHPQIVEGAYAWGFDIKSWQRHLNPLTWPEILRQLALSAGFGPKLKKTNIESSHRDDQEGNNCEAIISKLRNGTAAENAVALMNEKGYSNSRRSRHRLTPGTVKFAAFHILSLEGSKGITILEVADKIQKSGLRDLTTSRTPEASIAAALSRDTTLFERTAPSTYCVRPTYRKDPADAEAILSAAREKIRLFKSGLPDAEEVDDVERDEDSDSDVAEDPEAEDLCNDPITKTDVQKDSKGVGLPSTSTLSNGNEAPIASGGTPEAFNDLSSTHSEVLNEGKHDFACFNETVNGLGRGDEASPPYLDDMDLDEGYSGEPWVQGLVTGEYSNLSVEERLHAVVALVGLAIEGNSIRLVLEERLEAANTLKKQMWAEAQVDKRRVRDDCVLKVHCPSSGGRSEVGTPNIATEAKRSPVASLNDHGNEILISQPDRCGDSHVNNSHYGNISSNPIQDSTFGPDNIQIQLSGYTYERSRSQLKSVIGQKAEDTYVYRSLPLGQDRRRNRYWQFITSVSTNEPGCSRIFVELRDGRWRLIDDKQDFDTLVASLDARGTREAHLYSMLQKVQTSFKGNINWKLHPDVGNLLKLECRESNSHPDADGPSSGVCLSNSDLETSSSFAIELGKNEDERSNALTRYQDFQKWVWSECFSSSNFCALRHGGKRATQLLGICEKCYDSYFFEDKHCPFCHGTFRYSDCSLGFADHVAQCEHNLQMEPYEIVYPSVSLPLRARLLKVMLALVEVSVPSEALHSVWTETQRLEWGAKLNNSVSSEDLLQVLTVLESIIPRDYLSPNFETTNEILGACKASDLDKGYGSIRLLPWIPKTTAAVALRLMELDTAIYYTQQLKLESEKEEAGNYMLPSKYDDSRKLQDVFTPTPYEIPNVLENRVDHGASQGGSSKRKRGNGNSGRTGSDRSQRKVSSSKSDTVHKTVPASNGPLGQMLGWKGAAVGGGRRQGRRTARTRHRPGKSVMEINNERSSLNFVPVKPLENAAGGSDRNEWNAEMQATENDVNDVGSSSSSEYDEDTGQAMVGEEYDNMAAVDDYPDVYNRQSQEFNEVSEDEYGDHGVEAEGEEDEQGDLDVGRYINEYSDEDEGEGNGDANAGVNYMLDDPAATGSSSSADYSD</sequence>
<dbReference type="CDD" id="cd00086">
    <property type="entry name" value="homeodomain"/>
    <property type="match status" value="1"/>
</dbReference>
<keyword evidence="3 4" id="KW-0539">Nucleus</keyword>
<dbReference type="Proteomes" id="UP000594263">
    <property type="component" value="Unplaced"/>
</dbReference>
<keyword evidence="4 5" id="KW-0238">DNA-binding</keyword>
<dbReference type="PANTHER" id="PTHR36968">
    <property type="entry name" value="HOMEOBOX-DDT DOMAIN PROTEIN RLT2"/>
    <property type="match status" value="1"/>
</dbReference>